<name>A0A1I7WSD7_HETBA</name>
<reference evidence="3" key="1">
    <citation type="submission" date="2016-11" db="UniProtKB">
        <authorList>
            <consortium name="WormBaseParasite"/>
        </authorList>
    </citation>
    <scope>IDENTIFICATION</scope>
</reference>
<proteinExistence type="predicted"/>
<sequence>MTFESSGYFLQSSSPLDSALFFVLAAFILNVIVVIGEQVLMKLAFCYFDPSAEPPLINRTYHTLRRISRSRLSLHMRQSIKEDDDPQATVLFV</sequence>
<dbReference type="WBParaSite" id="Hba_08054">
    <property type="protein sequence ID" value="Hba_08054"/>
    <property type="gene ID" value="Hba_08054"/>
</dbReference>
<accession>A0A1I7WSD7</accession>
<protein>
    <submittedName>
        <fullName evidence="3">Ion_trans domain-containing protein</fullName>
    </submittedName>
</protein>
<dbReference type="AlphaFoldDB" id="A0A1I7WSD7"/>
<evidence type="ECO:0000256" key="1">
    <source>
        <dbReference type="SAM" id="Phobius"/>
    </source>
</evidence>
<keyword evidence="1" id="KW-1133">Transmembrane helix</keyword>
<dbReference type="Proteomes" id="UP000095283">
    <property type="component" value="Unplaced"/>
</dbReference>
<evidence type="ECO:0000313" key="3">
    <source>
        <dbReference type="WBParaSite" id="Hba_08054"/>
    </source>
</evidence>
<feature type="transmembrane region" description="Helical" evidence="1">
    <location>
        <begin position="20"/>
        <end position="40"/>
    </location>
</feature>
<keyword evidence="1" id="KW-0812">Transmembrane</keyword>
<evidence type="ECO:0000313" key="2">
    <source>
        <dbReference type="Proteomes" id="UP000095283"/>
    </source>
</evidence>
<keyword evidence="1" id="KW-0472">Membrane</keyword>
<keyword evidence="2" id="KW-1185">Reference proteome</keyword>
<organism evidence="2 3">
    <name type="scientific">Heterorhabditis bacteriophora</name>
    <name type="common">Entomopathogenic nematode worm</name>
    <dbReference type="NCBI Taxonomy" id="37862"/>
    <lineage>
        <taxon>Eukaryota</taxon>
        <taxon>Metazoa</taxon>
        <taxon>Ecdysozoa</taxon>
        <taxon>Nematoda</taxon>
        <taxon>Chromadorea</taxon>
        <taxon>Rhabditida</taxon>
        <taxon>Rhabditina</taxon>
        <taxon>Rhabditomorpha</taxon>
        <taxon>Strongyloidea</taxon>
        <taxon>Heterorhabditidae</taxon>
        <taxon>Heterorhabditis</taxon>
    </lineage>
</organism>